<sequence>MIPLILLAVLAFCVLVQLYYALFYFLPLSRYTDPEPDTQRPVSVIVAAHNEQDNLFELLPMLLDQQYPEFEVILVNDRSDDDTEFYVYELERQFPNFRVVTIKKTPEYLNPKKYALALGIRAARYEHMLFTDADCRPCSEHWIEKMQSGYQAGADLVIGYSPYKKLSGFLNHLIRYETLLTAIQYLSHANKGHAYMGVGRNLSYTKSCFFRNKGFASHIKTTGGDDDLFVRDAVNNSKASIVISKEGQTISIPKKTFREWLIQKRRHMAAGRQYNAADKGRIGTFISSNILFYTLVIILLVLNSHLTILAALIGIRYLIVFPIYVSVARRLDEEVSLPLLPLLDIAYFFSYLLLGVSVVLNKRIRWK</sequence>
<evidence type="ECO:0000256" key="3">
    <source>
        <dbReference type="ARBA" id="ARBA00022679"/>
    </source>
</evidence>
<keyword evidence="4" id="KW-1133">Transmembrane helix</keyword>
<keyword evidence="2" id="KW-0328">Glycosyltransferase</keyword>
<dbReference type="InterPro" id="IPR029044">
    <property type="entry name" value="Nucleotide-diphossugar_trans"/>
</dbReference>
<accession>A0A1N6T5N2</accession>
<reference evidence="7" key="1">
    <citation type="submission" date="2017-01" db="EMBL/GenBank/DDBJ databases">
        <authorList>
            <person name="Varghese N."/>
            <person name="Submissions S."/>
        </authorList>
    </citation>
    <scope>NUCLEOTIDE SEQUENCE [LARGE SCALE GENOMIC DNA]</scope>
    <source>
        <strain evidence="7">DM9</strain>
    </source>
</reference>
<evidence type="ECO:0000256" key="4">
    <source>
        <dbReference type="SAM" id="Phobius"/>
    </source>
</evidence>
<dbReference type="Gene3D" id="3.90.550.10">
    <property type="entry name" value="Spore Coat Polysaccharide Biosynthesis Protein SpsA, Chain A"/>
    <property type="match status" value="1"/>
</dbReference>
<evidence type="ECO:0000313" key="7">
    <source>
        <dbReference type="Proteomes" id="UP000185924"/>
    </source>
</evidence>
<feature type="transmembrane region" description="Helical" evidence="4">
    <location>
        <begin position="339"/>
        <end position="360"/>
    </location>
</feature>
<keyword evidence="4" id="KW-0812">Transmembrane</keyword>
<dbReference type="AlphaFoldDB" id="A0A1N6T5N2"/>
<keyword evidence="4" id="KW-0472">Membrane</keyword>
<dbReference type="STRING" id="1077936.SAMN05421545_0129"/>
<dbReference type="GO" id="GO:0016757">
    <property type="term" value="F:glycosyltransferase activity"/>
    <property type="evidence" value="ECO:0007669"/>
    <property type="project" value="UniProtKB-KW"/>
</dbReference>
<dbReference type="PANTHER" id="PTHR43630">
    <property type="entry name" value="POLY-BETA-1,6-N-ACETYL-D-GLUCOSAMINE SYNTHASE"/>
    <property type="match status" value="1"/>
</dbReference>
<proteinExistence type="inferred from homology"/>
<evidence type="ECO:0000256" key="1">
    <source>
        <dbReference type="ARBA" id="ARBA00006739"/>
    </source>
</evidence>
<keyword evidence="3 6" id="KW-0808">Transferase</keyword>
<protein>
    <submittedName>
        <fullName evidence="6">Glycosyltransferase, catalytic subunit of cellulose synthase and poly-beta-1,6-N-acetylglucosamine synthase</fullName>
    </submittedName>
</protein>
<dbReference type="InterPro" id="IPR001173">
    <property type="entry name" value="Glyco_trans_2-like"/>
</dbReference>
<keyword evidence="7" id="KW-1185">Reference proteome</keyword>
<dbReference type="Proteomes" id="UP000185924">
    <property type="component" value="Unassembled WGS sequence"/>
</dbReference>
<name>A0A1N6T5N2_9BACT</name>
<dbReference type="RefSeq" id="WP_076420396.1">
    <property type="nucleotide sequence ID" value="NZ_FTNM01000001.1"/>
</dbReference>
<evidence type="ECO:0000259" key="5">
    <source>
        <dbReference type="Pfam" id="PF00535"/>
    </source>
</evidence>
<feature type="transmembrane region" description="Helical" evidence="4">
    <location>
        <begin position="282"/>
        <end position="302"/>
    </location>
</feature>
<dbReference type="Pfam" id="PF00535">
    <property type="entry name" value="Glycos_transf_2"/>
    <property type="match status" value="1"/>
</dbReference>
<dbReference type="OrthoDB" id="9800276at2"/>
<dbReference type="SUPFAM" id="SSF53448">
    <property type="entry name" value="Nucleotide-diphospho-sugar transferases"/>
    <property type="match status" value="1"/>
</dbReference>
<feature type="domain" description="Glycosyltransferase 2-like" evidence="5">
    <location>
        <begin position="43"/>
        <end position="175"/>
    </location>
</feature>
<comment type="similarity">
    <text evidence="1">Belongs to the glycosyltransferase 2 family.</text>
</comment>
<dbReference type="PANTHER" id="PTHR43630:SF1">
    <property type="entry name" value="POLY-BETA-1,6-N-ACETYL-D-GLUCOSAMINE SYNTHASE"/>
    <property type="match status" value="1"/>
</dbReference>
<organism evidence="6 7">
    <name type="scientific">Pontibacter lucknowensis</name>
    <dbReference type="NCBI Taxonomy" id="1077936"/>
    <lineage>
        <taxon>Bacteria</taxon>
        <taxon>Pseudomonadati</taxon>
        <taxon>Bacteroidota</taxon>
        <taxon>Cytophagia</taxon>
        <taxon>Cytophagales</taxon>
        <taxon>Hymenobacteraceae</taxon>
        <taxon>Pontibacter</taxon>
    </lineage>
</organism>
<dbReference type="EMBL" id="FTNM01000001">
    <property type="protein sequence ID" value="SIQ48564.1"/>
    <property type="molecule type" value="Genomic_DNA"/>
</dbReference>
<evidence type="ECO:0000256" key="2">
    <source>
        <dbReference type="ARBA" id="ARBA00022676"/>
    </source>
</evidence>
<feature type="transmembrane region" description="Helical" evidence="4">
    <location>
        <begin position="309"/>
        <end position="327"/>
    </location>
</feature>
<gene>
    <name evidence="6" type="ORF">SAMN05421545_0129</name>
</gene>
<evidence type="ECO:0000313" key="6">
    <source>
        <dbReference type="EMBL" id="SIQ48564.1"/>
    </source>
</evidence>